<sequence length="94" mass="10810">MRITFDENDRAHLTGLKAVDRCGETRIRRNHDFAEETIRRVRAGGSPTRPFERAGRGPKIIGRKRIERCIARWKAARPEGNDVHETTEEEEGKA</sequence>
<dbReference type="RefSeq" id="WP_034519682.1">
    <property type="nucleotide sequence ID" value="NZ_CACRSP010000003.1"/>
</dbReference>
<reference evidence="1 3" key="1">
    <citation type="journal article" date="2019" name="Nat. Med.">
        <title>A library of human gut bacterial isolates paired with longitudinal multiomics data enables mechanistic microbiome research.</title>
        <authorList>
            <person name="Poyet M."/>
            <person name="Groussin M."/>
            <person name="Gibbons S.M."/>
            <person name="Avila-Pacheco J."/>
            <person name="Jiang X."/>
            <person name="Kearney S.M."/>
            <person name="Perrotta A.R."/>
            <person name="Berdy B."/>
            <person name="Zhao S."/>
            <person name="Lieberman T.D."/>
            <person name="Swanson P.K."/>
            <person name="Smith M."/>
            <person name="Roesemann S."/>
            <person name="Alexander J.E."/>
            <person name="Rich S.A."/>
            <person name="Livny J."/>
            <person name="Vlamakis H."/>
            <person name="Clish C."/>
            <person name="Bullock K."/>
            <person name="Deik A."/>
            <person name="Scott J."/>
            <person name="Pierce K.A."/>
            <person name="Xavier R.J."/>
            <person name="Alm E.J."/>
        </authorList>
    </citation>
    <scope>NUCLEOTIDE SEQUENCE [LARGE SCALE GENOMIC DNA]</scope>
    <source>
        <strain evidence="1 3">BIOML-A2</strain>
    </source>
</reference>
<evidence type="ECO:0000313" key="3">
    <source>
        <dbReference type="Proteomes" id="UP000429211"/>
    </source>
</evidence>
<proteinExistence type="predicted"/>
<dbReference type="Proteomes" id="UP000429211">
    <property type="component" value="Unassembled WGS sequence"/>
</dbReference>
<dbReference type="EMBL" id="CACRSP010000003">
    <property type="protein sequence ID" value="VYS86463.1"/>
    <property type="molecule type" value="Genomic_DNA"/>
</dbReference>
<evidence type="ECO:0000313" key="1">
    <source>
        <dbReference type="EMBL" id="KAB7462057.1"/>
    </source>
</evidence>
<evidence type="ECO:0000313" key="2">
    <source>
        <dbReference type="EMBL" id="VYS86463.1"/>
    </source>
</evidence>
<protein>
    <submittedName>
        <fullName evidence="2">Uncharacterized protein</fullName>
    </submittedName>
</protein>
<accession>A0A6N2RYM3</accession>
<gene>
    <name evidence="2" type="ORF">BDLFYP24_01253</name>
    <name evidence="1" type="ORF">GBB04_03555</name>
</gene>
<organism evidence="2">
    <name type="scientific">Bifidobacterium dentium</name>
    <dbReference type="NCBI Taxonomy" id="1689"/>
    <lineage>
        <taxon>Bacteria</taxon>
        <taxon>Bacillati</taxon>
        <taxon>Actinomycetota</taxon>
        <taxon>Actinomycetes</taxon>
        <taxon>Bifidobacteriales</taxon>
        <taxon>Bifidobacteriaceae</taxon>
        <taxon>Bifidobacterium</taxon>
    </lineage>
</organism>
<reference evidence="2" key="2">
    <citation type="submission" date="2019-11" db="EMBL/GenBank/DDBJ databases">
        <authorList>
            <person name="Feng L."/>
        </authorList>
    </citation>
    <scope>NUCLEOTIDE SEQUENCE</scope>
    <source>
        <strain evidence="2">BdentiumLFYP24</strain>
    </source>
</reference>
<dbReference type="EMBL" id="WDPD01000002">
    <property type="protein sequence ID" value="KAB7462057.1"/>
    <property type="molecule type" value="Genomic_DNA"/>
</dbReference>
<dbReference type="AlphaFoldDB" id="A0A6N2RYM3"/>
<name>A0A6N2RYM3_9BIFI</name>